<dbReference type="RefSeq" id="WP_126393399.1">
    <property type="nucleotide sequence ID" value="NZ_CP034539.1"/>
</dbReference>
<reference evidence="2 3" key="1">
    <citation type="journal article" date="2019" name="Int. J. Syst. Evol. Microbiol.">
        <title>Streptomyces cyaneochromogenes sp. nov., a blue pigment-producing actinomycete from manganese-contaminated soil.</title>
        <authorList>
            <person name="Tang X."/>
            <person name="Zhao J."/>
            <person name="Li K."/>
            <person name="Chen Z."/>
            <person name="Sun Y."/>
            <person name="Gao J."/>
        </authorList>
    </citation>
    <scope>NUCLEOTIDE SEQUENCE [LARGE SCALE GENOMIC DNA]</scope>
    <source>
        <strain evidence="2 3">MK-45</strain>
    </source>
</reference>
<dbReference type="EMBL" id="CP034539">
    <property type="protein sequence ID" value="AZQ35932.1"/>
    <property type="molecule type" value="Genomic_DNA"/>
</dbReference>
<keyword evidence="3" id="KW-1185">Reference proteome</keyword>
<evidence type="ECO:0000313" key="2">
    <source>
        <dbReference type="EMBL" id="AZQ35932.1"/>
    </source>
</evidence>
<proteinExistence type="predicted"/>
<evidence type="ECO:0000313" key="3">
    <source>
        <dbReference type="Proteomes" id="UP000280298"/>
    </source>
</evidence>
<name>A0A3Q9ENQ5_9ACTN</name>
<dbReference type="AlphaFoldDB" id="A0A3Q9ENQ5"/>
<sequence>MATSNRYRPPTPRDIAEDDWQTDQARGRRYCPVHPSQQMIPMLAGPDVDMCPLPHGEDDSAS</sequence>
<organism evidence="2 3">
    <name type="scientific">Streptomyces cyaneochromogenes</name>
    <dbReference type="NCBI Taxonomy" id="2496836"/>
    <lineage>
        <taxon>Bacteria</taxon>
        <taxon>Bacillati</taxon>
        <taxon>Actinomycetota</taxon>
        <taxon>Actinomycetes</taxon>
        <taxon>Kitasatosporales</taxon>
        <taxon>Streptomycetaceae</taxon>
        <taxon>Streptomyces</taxon>
    </lineage>
</organism>
<protein>
    <submittedName>
        <fullName evidence="2">Uncharacterized protein</fullName>
    </submittedName>
</protein>
<dbReference type="KEGG" id="scya:EJ357_22645"/>
<evidence type="ECO:0000256" key="1">
    <source>
        <dbReference type="SAM" id="MobiDB-lite"/>
    </source>
</evidence>
<dbReference type="Proteomes" id="UP000280298">
    <property type="component" value="Chromosome"/>
</dbReference>
<feature type="region of interest" description="Disordered" evidence="1">
    <location>
        <begin position="1"/>
        <end position="24"/>
    </location>
</feature>
<accession>A0A3Q9ENQ5</accession>
<dbReference type="OrthoDB" id="4249032at2"/>
<gene>
    <name evidence="2" type="ORF">EJ357_22645</name>
</gene>